<comment type="caution">
    <text evidence="1">The sequence shown here is derived from an EMBL/GenBank/DDBJ whole genome shotgun (WGS) entry which is preliminary data.</text>
</comment>
<reference evidence="1" key="1">
    <citation type="submission" date="2021-03" db="EMBL/GenBank/DDBJ databases">
        <title>Genomic Encyclopedia of Type Strains, Phase IV (KMG-IV): sequencing the most valuable type-strain genomes for metagenomic binning, comparative biology and taxonomic classification.</title>
        <authorList>
            <person name="Goeker M."/>
        </authorList>
    </citation>
    <scope>NUCLEOTIDE SEQUENCE</scope>
    <source>
        <strain evidence="1">DSM 18131</strain>
    </source>
</reference>
<sequence length="543" mass="61125">MSLPVILDQNGRPMQRATVRQRGFGGETAYQAASYSHPDMSDWIPRSVSGQSALSQERDVMVDRVQDIARNDGWASAAMSRHMDVIIGSGWDIAVDLPEKSLNLTADEADQLSDEIEEKWTEYATDPAFWCDAKRQGPMASVLGRAYRHRFGDGEALAELCWDEERGSPYATLVKLIDPARLSNPFHEADTLNRRDGIDIDRYGAADAYWIRTQHPDDDYIWGSGSPEWVRVARETEWGRPIMVHAFEADRDGQFRGVPPLAPILRKLKQMTQYDEAELKAAMVNAVLAAFITSPGDHGEIAESLTDEDAAKRWDQRTLDRVNTYKEMPPKIPAGMAHFLYPGDQVTLTQPGHPNSGFEVFFRAALRNVASTVGLTYEQLTMDWSQVNYSSARAAILEVWRGLTARKDMFAAQFMNQIYRAWLEEAIDRRIIRLPARAPSFEAAPAAWSRVDWIGPARGWVDPEKEAKAAGLRLSLGISHLEKECAEQGMDWKQVARKRAREQRFLSALGLSFPTSDEPKPGPEKTETSDERDARERQEARAA</sequence>
<evidence type="ECO:0000313" key="2">
    <source>
        <dbReference type="Proteomes" id="UP000823773"/>
    </source>
</evidence>
<proteinExistence type="predicted"/>
<keyword evidence="2" id="KW-1185">Reference proteome</keyword>
<name>A0ACC5SXT6_ENSAD</name>
<accession>A0ACC5SXT6</accession>
<gene>
    <name evidence="1" type="ORF">J2Z19_003249</name>
</gene>
<protein>
    <submittedName>
        <fullName evidence="1">Lambda family phage portal protein</fullName>
    </submittedName>
</protein>
<organism evidence="1 2">
    <name type="scientific">Ensifer adhaerens</name>
    <name type="common">Sinorhizobium morelense</name>
    <dbReference type="NCBI Taxonomy" id="106592"/>
    <lineage>
        <taxon>Bacteria</taxon>
        <taxon>Pseudomonadati</taxon>
        <taxon>Pseudomonadota</taxon>
        <taxon>Alphaproteobacteria</taxon>
        <taxon>Hyphomicrobiales</taxon>
        <taxon>Rhizobiaceae</taxon>
        <taxon>Sinorhizobium/Ensifer group</taxon>
        <taxon>Ensifer</taxon>
    </lineage>
</organism>
<evidence type="ECO:0000313" key="1">
    <source>
        <dbReference type="EMBL" id="MBP1873534.1"/>
    </source>
</evidence>
<dbReference type="Proteomes" id="UP000823773">
    <property type="component" value="Unassembled WGS sequence"/>
</dbReference>
<dbReference type="EMBL" id="JAGGJR010000004">
    <property type="protein sequence ID" value="MBP1873534.1"/>
    <property type="molecule type" value="Genomic_DNA"/>
</dbReference>